<dbReference type="PANTHER" id="PTHR36427:SF3">
    <property type="entry name" value="LARGE RIBOSOMAL SUBUNIT PROTEIN UL1M"/>
    <property type="match status" value="1"/>
</dbReference>
<dbReference type="Proteomes" id="UP000177235">
    <property type="component" value="Unassembled WGS sequence"/>
</dbReference>
<reference evidence="10 11" key="1">
    <citation type="journal article" date="2016" name="Nat. Commun.">
        <title>Thousands of microbial genomes shed light on interconnected biogeochemical processes in an aquifer system.</title>
        <authorList>
            <person name="Anantharaman K."/>
            <person name="Brown C.T."/>
            <person name="Hug L.A."/>
            <person name="Sharon I."/>
            <person name="Castelle C.J."/>
            <person name="Probst A.J."/>
            <person name="Thomas B.C."/>
            <person name="Singh A."/>
            <person name="Wilkins M.J."/>
            <person name="Karaoz U."/>
            <person name="Brodie E.L."/>
            <person name="Williams K.H."/>
            <person name="Hubbard S.S."/>
            <person name="Banfield J.F."/>
        </authorList>
    </citation>
    <scope>NUCLEOTIDE SEQUENCE [LARGE SCALE GENOMIC DNA]</scope>
</reference>
<dbReference type="GO" id="GO:0019843">
    <property type="term" value="F:rRNA binding"/>
    <property type="evidence" value="ECO:0007669"/>
    <property type="project" value="UniProtKB-UniRule"/>
</dbReference>
<organism evidence="10 11">
    <name type="scientific">Candidatus Doudnabacteria bacterium RIFCSPLOWO2_02_FULL_48_13</name>
    <dbReference type="NCBI Taxonomy" id="1817845"/>
    <lineage>
        <taxon>Bacteria</taxon>
        <taxon>Candidatus Doudnaibacteriota</taxon>
    </lineage>
</organism>
<evidence type="ECO:0000256" key="7">
    <source>
        <dbReference type="ARBA" id="ARBA00023274"/>
    </source>
</evidence>
<dbReference type="InterPro" id="IPR016095">
    <property type="entry name" value="Ribosomal_uL1_3-a/b-sand"/>
</dbReference>
<dbReference type="GO" id="GO:0003735">
    <property type="term" value="F:structural constituent of ribosome"/>
    <property type="evidence" value="ECO:0007669"/>
    <property type="project" value="InterPro"/>
</dbReference>
<dbReference type="EMBL" id="MFFF01000022">
    <property type="protein sequence ID" value="OGE99118.1"/>
    <property type="molecule type" value="Genomic_DNA"/>
</dbReference>
<proteinExistence type="inferred from homology"/>
<evidence type="ECO:0000256" key="6">
    <source>
        <dbReference type="ARBA" id="ARBA00022980"/>
    </source>
</evidence>
<keyword evidence="6 9" id="KW-0689">Ribosomal protein</keyword>
<dbReference type="Gene3D" id="3.40.50.790">
    <property type="match status" value="1"/>
</dbReference>
<dbReference type="GO" id="GO:0006417">
    <property type="term" value="P:regulation of translation"/>
    <property type="evidence" value="ECO:0007669"/>
    <property type="project" value="UniProtKB-KW"/>
</dbReference>
<comment type="caution">
    <text evidence="10">The sequence shown here is derived from an EMBL/GenBank/DDBJ whole genome shotgun (WGS) entry which is preliminary data.</text>
</comment>
<dbReference type="NCBIfam" id="TIGR01169">
    <property type="entry name" value="rplA_bact"/>
    <property type="match status" value="1"/>
</dbReference>
<dbReference type="SUPFAM" id="SSF56808">
    <property type="entry name" value="Ribosomal protein L1"/>
    <property type="match status" value="1"/>
</dbReference>
<sequence>MYQMSKRLAESLKLVDREKLYSLEEAVRLVKQTSTVKFDASVEVHFRLNIDPKQTDQKLRSQISLPHGIGKTLRVAVFVSPAKEKEAAAAGADVVGGEDLVKQIRQTEKTDFDIAVADGSMMKSLAAIAKILGQRGLMPSPKAGTVGDNISQMVKDLKSGSKIDVKTDDSGNIHQVIGKVSFDEQKLIENFKTLKEAIHRAKPTSVKKEFVASITLSSSMGPGIRVGN</sequence>
<evidence type="ECO:0000256" key="9">
    <source>
        <dbReference type="HAMAP-Rule" id="MF_01318"/>
    </source>
</evidence>
<evidence type="ECO:0000256" key="3">
    <source>
        <dbReference type="ARBA" id="ARBA00022730"/>
    </source>
</evidence>
<evidence type="ECO:0000256" key="8">
    <source>
        <dbReference type="ARBA" id="ARBA00035241"/>
    </source>
</evidence>
<dbReference type="InterPro" id="IPR023674">
    <property type="entry name" value="Ribosomal_uL1-like"/>
</dbReference>
<evidence type="ECO:0000256" key="5">
    <source>
        <dbReference type="ARBA" id="ARBA00022884"/>
    </source>
</evidence>
<dbReference type="PANTHER" id="PTHR36427">
    <property type="entry name" value="54S RIBOSOMAL PROTEIN L1, MITOCHONDRIAL"/>
    <property type="match status" value="1"/>
</dbReference>
<dbReference type="InterPro" id="IPR028364">
    <property type="entry name" value="Ribosomal_uL1/biogenesis"/>
</dbReference>
<dbReference type="GO" id="GO:0015934">
    <property type="term" value="C:large ribosomal subunit"/>
    <property type="evidence" value="ECO:0007669"/>
    <property type="project" value="InterPro"/>
</dbReference>
<keyword evidence="7 9" id="KW-0687">Ribonucleoprotein</keyword>
<dbReference type="InterPro" id="IPR005878">
    <property type="entry name" value="Ribosom_uL1_bac-type"/>
</dbReference>
<evidence type="ECO:0000256" key="4">
    <source>
        <dbReference type="ARBA" id="ARBA00022845"/>
    </source>
</evidence>
<gene>
    <name evidence="9" type="primary">rplA</name>
    <name evidence="10" type="ORF">A3J05_01545</name>
</gene>
<keyword evidence="2 9" id="KW-0678">Repressor</keyword>
<comment type="function">
    <text evidence="9">Binds directly to 23S rRNA. The L1 stalk is quite mobile in the ribosome, and is involved in E site tRNA release.</text>
</comment>
<dbReference type="FunFam" id="3.40.50.790:FF:000001">
    <property type="entry name" value="50S ribosomal protein L1"/>
    <property type="match status" value="1"/>
</dbReference>
<dbReference type="Pfam" id="PF00687">
    <property type="entry name" value="Ribosomal_L1"/>
    <property type="match status" value="1"/>
</dbReference>
<keyword evidence="4 9" id="KW-0810">Translation regulation</keyword>
<dbReference type="AlphaFoldDB" id="A0A1F5QAF0"/>
<dbReference type="PIRSF" id="PIRSF002155">
    <property type="entry name" value="Ribosomal_L1"/>
    <property type="match status" value="1"/>
</dbReference>
<accession>A0A1F5QAF0</accession>
<keyword evidence="3 9" id="KW-0699">rRNA-binding</keyword>
<dbReference type="CDD" id="cd00403">
    <property type="entry name" value="Ribosomal_L1"/>
    <property type="match status" value="1"/>
</dbReference>
<dbReference type="HAMAP" id="MF_01318_B">
    <property type="entry name" value="Ribosomal_uL1_B"/>
    <property type="match status" value="1"/>
</dbReference>
<protein>
    <recommendedName>
        <fullName evidence="8 9">Large ribosomal subunit protein uL1</fullName>
    </recommendedName>
</protein>
<dbReference type="GO" id="GO:0000049">
    <property type="term" value="F:tRNA binding"/>
    <property type="evidence" value="ECO:0007669"/>
    <property type="project" value="UniProtKB-KW"/>
</dbReference>
<comment type="similarity">
    <text evidence="1 9">Belongs to the universal ribosomal protein uL1 family.</text>
</comment>
<evidence type="ECO:0000256" key="1">
    <source>
        <dbReference type="ARBA" id="ARBA00010531"/>
    </source>
</evidence>
<keyword evidence="5 9" id="KW-0694">RNA-binding</keyword>
<comment type="subunit">
    <text evidence="9">Part of the 50S ribosomal subunit.</text>
</comment>
<evidence type="ECO:0000313" key="10">
    <source>
        <dbReference type="EMBL" id="OGE99118.1"/>
    </source>
</evidence>
<evidence type="ECO:0000313" key="11">
    <source>
        <dbReference type="Proteomes" id="UP000177235"/>
    </source>
</evidence>
<dbReference type="Gene3D" id="3.30.190.20">
    <property type="match status" value="1"/>
</dbReference>
<dbReference type="GO" id="GO:0006412">
    <property type="term" value="P:translation"/>
    <property type="evidence" value="ECO:0007669"/>
    <property type="project" value="UniProtKB-UniRule"/>
</dbReference>
<keyword evidence="9" id="KW-0820">tRNA-binding</keyword>
<comment type="function">
    <text evidence="9">Protein L1 is also a translational repressor protein, it controls the translation of the L11 operon by binding to its mRNA.</text>
</comment>
<evidence type="ECO:0000256" key="2">
    <source>
        <dbReference type="ARBA" id="ARBA00022491"/>
    </source>
</evidence>
<name>A0A1F5QAF0_9BACT</name>
<dbReference type="InterPro" id="IPR002143">
    <property type="entry name" value="Ribosomal_uL1"/>
</dbReference>